<sequence length="243" mass="26340">MDVVRTVPILALTAVFLVGSAACGQTEEVPDRAASPSGFASPSDAGEPTPTPTPDKAAFKADISKLTAADLEHSWREGCPVPVSGLRLITMPYWGFDGKTHEGGKLVVNAEVAQDVADTFGKLYKNKFPIRKMVPVDVYKGDDFDSIEADNTSAFNCRPATGSSNWSRHAYGMAVDINPCENPYVSTSGEIAHPRCKKFYTDRSPAPGVITSGDKTVRAFEAIGWQWGGYWAGTKDFQHFDKR</sequence>
<feature type="chain" id="PRO_5018101263" evidence="2">
    <location>
        <begin position="25"/>
        <end position="243"/>
    </location>
</feature>
<feature type="signal peptide" evidence="2">
    <location>
        <begin position="1"/>
        <end position="24"/>
    </location>
</feature>
<proteinExistence type="predicted"/>
<evidence type="ECO:0000313" key="4">
    <source>
        <dbReference type="EMBL" id="ROO90645.1"/>
    </source>
</evidence>
<dbReference type="InterPro" id="IPR009045">
    <property type="entry name" value="Zn_M74/Hedgehog-like"/>
</dbReference>
<accession>A0A3N1DAU4</accession>
<comment type="caution">
    <text evidence="4">The sequence shown here is derived from an EMBL/GenBank/DDBJ whole genome shotgun (WGS) entry which is preliminary data.</text>
</comment>
<evidence type="ECO:0000256" key="1">
    <source>
        <dbReference type="SAM" id="MobiDB-lite"/>
    </source>
</evidence>
<dbReference type="Proteomes" id="UP000272400">
    <property type="component" value="Unassembled WGS sequence"/>
</dbReference>
<organism evidence="4 5">
    <name type="scientific">Actinocorallia herbida</name>
    <dbReference type="NCBI Taxonomy" id="58109"/>
    <lineage>
        <taxon>Bacteria</taxon>
        <taxon>Bacillati</taxon>
        <taxon>Actinomycetota</taxon>
        <taxon>Actinomycetes</taxon>
        <taxon>Streptosporangiales</taxon>
        <taxon>Thermomonosporaceae</taxon>
        <taxon>Actinocorallia</taxon>
    </lineage>
</organism>
<keyword evidence="4" id="KW-0645">Protease</keyword>
<dbReference type="SUPFAM" id="SSF55166">
    <property type="entry name" value="Hedgehog/DD-peptidase"/>
    <property type="match status" value="1"/>
</dbReference>
<feature type="region of interest" description="Disordered" evidence="1">
    <location>
        <begin position="28"/>
        <end position="55"/>
    </location>
</feature>
<gene>
    <name evidence="4" type="ORF">EDD29_8379</name>
</gene>
<dbReference type="PROSITE" id="PS51257">
    <property type="entry name" value="PROKAR_LIPOPROTEIN"/>
    <property type="match status" value="1"/>
</dbReference>
<dbReference type="EMBL" id="RJKE01000001">
    <property type="protein sequence ID" value="ROO90645.1"/>
    <property type="molecule type" value="Genomic_DNA"/>
</dbReference>
<keyword evidence="5" id="KW-1185">Reference proteome</keyword>
<evidence type="ECO:0000259" key="3">
    <source>
        <dbReference type="Pfam" id="PF13539"/>
    </source>
</evidence>
<evidence type="ECO:0000313" key="5">
    <source>
        <dbReference type="Proteomes" id="UP000272400"/>
    </source>
</evidence>
<keyword evidence="4" id="KW-0378">Hydrolase</keyword>
<reference evidence="4 5" key="1">
    <citation type="submission" date="2018-11" db="EMBL/GenBank/DDBJ databases">
        <title>Sequencing the genomes of 1000 actinobacteria strains.</title>
        <authorList>
            <person name="Klenk H.-P."/>
        </authorList>
    </citation>
    <scope>NUCLEOTIDE SEQUENCE [LARGE SCALE GENOMIC DNA]</scope>
    <source>
        <strain evidence="4 5">DSM 44254</strain>
    </source>
</reference>
<name>A0A3N1DAU4_9ACTN</name>
<dbReference type="Gene3D" id="3.30.1380.10">
    <property type="match status" value="1"/>
</dbReference>
<keyword evidence="2" id="KW-0732">Signal</keyword>
<keyword evidence="4" id="KW-0121">Carboxypeptidase</keyword>
<dbReference type="GO" id="GO:0004180">
    <property type="term" value="F:carboxypeptidase activity"/>
    <property type="evidence" value="ECO:0007669"/>
    <property type="project" value="UniProtKB-KW"/>
</dbReference>
<dbReference type="InterPro" id="IPR039561">
    <property type="entry name" value="Peptidase_M15C"/>
</dbReference>
<feature type="domain" description="Peptidase M15C" evidence="3">
    <location>
        <begin position="161"/>
        <end position="241"/>
    </location>
</feature>
<dbReference type="Pfam" id="PF13539">
    <property type="entry name" value="Peptidase_M15_4"/>
    <property type="match status" value="1"/>
</dbReference>
<dbReference type="AlphaFoldDB" id="A0A3N1DAU4"/>
<dbReference type="OrthoDB" id="9799970at2"/>
<evidence type="ECO:0000256" key="2">
    <source>
        <dbReference type="SAM" id="SignalP"/>
    </source>
</evidence>
<protein>
    <submittedName>
        <fullName evidence="4">D-alanyl-D-alanine carboxypeptidase-like protein</fullName>
    </submittedName>
</protein>